<protein>
    <recommendedName>
        <fullName evidence="4">Reverse transcriptase Ty1/copia-type domain-containing protein</fullName>
    </recommendedName>
</protein>
<organism evidence="2 3">
    <name type="scientific">Decorospora gaudefroyi</name>
    <dbReference type="NCBI Taxonomy" id="184978"/>
    <lineage>
        <taxon>Eukaryota</taxon>
        <taxon>Fungi</taxon>
        <taxon>Dikarya</taxon>
        <taxon>Ascomycota</taxon>
        <taxon>Pezizomycotina</taxon>
        <taxon>Dothideomycetes</taxon>
        <taxon>Pleosporomycetidae</taxon>
        <taxon>Pleosporales</taxon>
        <taxon>Pleosporineae</taxon>
        <taxon>Pleosporaceae</taxon>
        <taxon>Decorospora</taxon>
    </lineage>
</organism>
<keyword evidence="3" id="KW-1185">Reference proteome</keyword>
<evidence type="ECO:0000256" key="1">
    <source>
        <dbReference type="SAM" id="Phobius"/>
    </source>
</evidence>
<feature type="non-terminal residue" evidence="2">
    <location>
        <position position="1"/>
    </location>
</feature>
<dbReference type="EMBL" id="ML975686">
    <property type="protein sequence ID" value="KAF1828089.1"/>
    <property type="molecule type" value="Genomic_DNA"/>
</dbReference>
<evidence type="ECO:0008006" key="4">
    <source>
        <dbReference type="Google" id="ProtNLM"/>
    </source>
</evidence>
<keyword evidence="1" id="KW-0472">Membrane</keyword>
<dbReference type="Proteomes" id="UP000800040">
    <property type="component" value="Unassembled WGS sequence"/>
</dbReference>
<proteinExistence type="predicted"/>
<dbReference type="OrthoDB" id="3562016at2759"/>
<feature type="transmembrane region" description="Helical" evidence="1">
    <location>
        <begin position="12"/>
        <end position="30"/>
    </location>
</feature>
<gene>
    <name evidence="2" type="ORF">BDW02DRAFT_619173</name>
</gene>
<accession>A0A6A5JW45</accession>
<sequence>SSLKCKQITYSVLASKIYAIAYSVNIAITIRSTLNVIIDCLSLSYVLIIVCTDLLSLYECLVKLSTTKKKRLIINIIALRKAYE</sequence>
<evidence type="ECO:0000313" key="2">
    <source>
        <dbReference type="EMBL" id="KAF1828089.1"/>
    </source>
</evidence>
<feature type="transmembrane region" description="Helical" evidence="1">
    <location>
        <begin position="36"/>
        <end position="61"/>
    </location>
</feature>
<keyword evidence="1" id="KW-1133">Transmembrane helix</keyword>
<dbReference type="AlphaFoldDB" id="A0A6A5JW45"/>
<keyword evidence="1" id="KW-0812">Transmembrane</keyword>
<reference evidence="2" key="1">
    <citation type="submission" date="2020-01" db="EMBL/GenBank/DDBJ databases">
        <authorList>
            <consortium name="DOE Joint Genome Institute"/>
            <person name="Haridas S."/>
            <person name="Albert R."/>
            <person name="Binder M."/>
            <person name="Bloem J."/>
            <person name="Labutti K."/>
            <person name="Salamov A."/>
            <person name="Andreopoulos B."/>
            <person name="Baker S.E."/>
            <person name="Barry K."/>
            <person name="Bills G."/>
            <person name="Bluhm B.H."/>
            <person name="Cannon C."/>
            <person name="Castanera R."/>
            <person name="Culley D.E."/>
            <person name="Daum C."/>
            <person name="Ezra D."/>
            <person name="Gonzalez J.B."/>
            <person name="Henrissat B."/>
            <person name="Kuo A."/>
            <person name="Liang C."/>
            <person name="Lipzen A."/>
            <person name="Lutzoni F."/>
            <person name="Magnuson J."/>
            <person name="Mondo S."/>
            <person name="Nolan M."/>
            <person name="Ohm R."/>
            <person name="Pangilinan J."/>
            <person name="Park H.-J."/>
            <person name="Ramirez L."/>
            <person name="Alfaro M."/>
            <person name="Sun H."/>
            <person name="Tritt A."/>
            <person name="Yoshinaga Y."/>
            <person name="Zwiers L.-H."/>
            <person name="Turgeon B.G."/>
            <person name="Goodwin S.B."/>
            <person name="Spatafora J.W."/>
            <person name="Crous P.W."/>
            <person name="Grigoriev I.V."/>
        </authorList>
    </citation>
    <scope>NUCLEOTIDE SEQUENCE</scope>
    <source>
        <strain evidence="2">P77</strain>
    </source>
</reference>
<name>A0A6A5JW45_9PLEO</name>
<evidence type="ECO:0000313" key="3">
    <source>
        <dbReference type="Proteomes" id="UP000800040"/>
    </source>
</evidence>